<reference evidence="3 4" key="1">
    <citation type="submission" date="2022-01" db="EMBL/GenBank/DDBJ databases">
        <title>Whole genome-based taxonomy of the Shewanellaceae.</title>
        <authorList>
            <person name="Martin-Rodriguez A.J."/>
        </authorList>
    </citation>
    <scope>NUCLEOTIDE SEQUENCE [LARGE SCALE GENOMIC DNA]</scope>
    <source>
        <strain evidence="3 4">DSM 21332</strain>
    </source>
</reference>
<dbReference type="InterPro" id="IPR018640">
    <property type="entry name" value="DUF2063"/>
</dbReference>
<feature type="domain" description="Putative DNA-binding" evidence="1">
    <location>
        <begin position="5"/>
        <end position="90"/>
    </location>
</feature>
<organism evidence="3 4">
    <name type="scientific">Shewanella corallii</name>
    <dbReference type="NCBI Taxonomy" id="560080"/>
    <lineage>
        <taxon>Bacteria</taxon>
        <taxon>Pseudomonadati</taxon>
        <taxon>Pseudomonadota</taxon>
        <taxon>Gammaproteobacteria</taxon>
        <taxon>Alteromonadales</taxon>
        <taxon>Shewanellaceae</taxon>
        <taxon>Shewanella</taxon>
    </lineage>
</organism>
<evidence type="ECO:0000259" key="1">
    <source>
        <dbReference type="Pfam" id="PF09836"/>
    </source>
</evidence>
<gene>
    <name evidence="3" type="ORF">L2725_18125</name>
</gene>
<dbReference type="InterPro" id="IPR054098">
    <property type="entry name" value="NGO1945-like_C"/>
</dbReference>
<protein>
    <submittedName>
        <fullName evidence="3">DNA-binding domain-containing protein</fullName>
    </submittedName>
</protein>
<evidence type="ECO:0000313" key="4">
    <source>
        <dbReference type="Proteomes" id="UP001202831"/>
    </source>
</evidence>
<sequence length="247" mass="28512">MSFREVQSSFIDYIRDPSRPLPVDTDARRMKVYRELFFNNVEGFVSNGFPVLRSLYRDEQWQALVQQFFVTHDCQTPIFVEIAGEFLQFLVAEYQPQDTDPPFLLELAHYEYLELQVAVAQESENHQTLELINQDDLLLLSDCARVAQYAFEVQHISAEYQPDEPASRPQCFCVYRDEEDEVQFLALAPLTAQVLSMLQQNEGMTLDGIIEWCKSTFPQLEDSAIEQGILPLLTQMAQKGIIQTRIG</sequence>
<keyword evidence="3" id="KW-0238">DNA-binding</keyword>
<name>A0ABT0NB59_9GAMM</name>
<dbReference type="Gene3D" id="1.10.150.690">
    <property type="entry name" value="DUF2063"/>
    <property type="match status" value="1"/>
</dbReference>
<dbReference type="Pfam" id="PF09836">
    <property type="entry name" value="DUF2063"/>
    <property type="match status" value="1"/>
</dbReference>
<feature type="domain" description="NGO1945-like C-terminal" evidence="2">
    <location>
        <begin position="141"/>
        <end position="237"/>
    </location>
</feature>
<dbReference type="Gene3D" id="3.90.930.50">
    <property type="match status" value="1"/>
</dbReference>
<keyword evidence="4" id="KW-1185">Reference proteome</keyword>
<accession>A0ABT0NB59</accession>
<dbReference type="EMBL" id="JAKIKT010000008">
    <property type="protein sequence ID" value="MCL2915674.1"/>
    <property type="molecule type" value="Genomic_DNA"/>
</dbReference>
<evidence type="ECO:0000259" key="2">
    <source>
        <dbReference type="Pfam" id="PF22106"/>
    </source>
</evidence>
<proteinExistence type="predicted"/>
<dbReference type="RefSeq" id="WP_249250252.1">
    <property type="nucleotide sequence ID" value="NZ_JAKIKT010000008.1"/>
</dbReference>
<dbReference type="GO" id="GO:0003677">
    <property type="term" value="F:DNA binding"/>
    <property type="evidence" value="ECO:0007669"/>
    <property type="project" value="UniProtKB-KW"/>
</dbReference>
<dbReference type="InterPro" id="IPR044922">
    <property type="entry name" value="DUF2063_N_sf"/>
</dbReference>
<dbReference type="Pfam" id="PF22106">
    <property type="entry name" value="NGO1945_C"/>
    <property type="match status" value="1"/>
</dbReference>
<comment type="caution">
    <text evidence="3">The sequence shown here is derived from an EMBL/GenBank/DDBJ whole genome shotgun (WGS) entry which is preliminary data.</text>
</comment>
<evidence type="ECO:0000313" key="3">
    <source>
        <dbReference type="EMBL" id="MCL2915674.1"/>
    </source>
</evidence>
<dbReference type="Proteomes" id="UP001202831">
    <property type="component" value="Unassembled WGS sequence"/>
</dbReference>